<keyword evidence="1" id="KW-1133">Transmembrane helix</keyword>
<dbReference type="EMBL" id="JAWQEG010008565">
    <property type="protein sequence ID" value="KAK3850066.1"/>
    <property type="molecule type" value="Genomic_DNA"/>
</dbReference>
<feature type="transmembrane region" description="Helical" evidence="1">
    <location>
        <begin position="45"/>
        <end position="63"/>
    </location>
</feature>
<keyword evidence="3" id="KW-1185">Reference proteome</keyword>
<comment type="caution">
    <text evidence="2">The sequence shown here is derived from an EMBL/GenBank/DDBJ whole genome shotgun (WGS) entry which is preliminary data.</text>
</comment>
<feature type="non-terminal residue" evidence="2">
    <location>
        <position position="1"/>
    </location>
</feature>
<evidence type="ECO:0000256" key="1">
    <source>
        <dbReference type="SAM" id="Phobius"/>
    </source>
</evidence>
<keyword evidence="1" id="KW-0812">Transmembrane</keyword>
<feature type="transmembrane region" description="Helical" evidence="1">
    <location>
        <begin position="12"/>
        <end position="33"/>
    </location>
</feature>
<name>A0AAE1BG73_PETCI</name>
<dbReference type="Pfam" id="PF24660">
    <property type="entry name" value="PGAP1_3rd"/>
    <property type="match status" value="1"/>
</dbReference>
<gene>
    <name evidence="2" type="ORF">Pcinc_043204</name>
</gene>
<accession>A0AAE1BG73</accession>
<organism evidence="2 3">
    <name type="scientific">Petrolisthes cinctipes</name>
    <name type="common">Flat porcelain crab</name>
    <dbReference type="NCBI Taxonomy" id="88211"/>
    <lineage>
        <taxon>Eukaryota</taxon>
        <taxon>Metazoa</taxon>
        <taxon>Ecdysozoa</taxon>
        <taxon>Arthropoda</taxon>
        <taxon>Crustacea</taxon>
        <taxon>Multicrustacea</taxon>
        <taxon>Malacostraca</taxon>
        <taxon>Eumalacostraca</taxon>
        <taxon>Eucarida</taxon>
        <taxon>Decapoda</taxon>
        <taxon>Pleocyemata</taxon>
        <taxon>Anomura</taxon>
        <taxon>Galatheoidea</taxon>
        <taxon>Porcellanidae</taxon>
        <taxon>Petrolisthes</taxon>
    </lineage>
</organism>
<dbReference type="AlphaFoldDB" id="A0AAE1BG73"/>
<dbReference type="Proteomes" id="UP001286313">
    <property type="component" value="Unassembled WGS sequence"/>
</dbReference>
<keyword evidence="1" id="KW-0472">Membrane</keyword>
<sequence length="219" mass="24168">MRSFPVRCHDTYFAQFVWSVDLYGTVRAVVMAAVTETVSGSKVSITSFAVFVMSLLLLIDIGFSSSSTFSFTNSSISVETGPAKRFPSDVGNYRSSSRHVRLPRQTVTERDGHTGITYMVELDVPPYTSNTTPTIKFILNPQCTYTIIIQSSLVGVFRRVVLLYGTQVPTYITVHLLLTLAKQLKTMGESGECPSFFTSIVTLTPLAVVPFVKITNLIL</sequence>
<protein>
    <submittedName>
        <fullName evidence="2">Uncharacterized protein</fullName>
    </submittedName>
</protein>
<evidence type="ECO:0000313" key="2">
    <source>
        <dbReference type="EMBL" id="KAK3850066.1"/>
    </source>
</evidence>
<evidence type="ECO:0000313" key="3">
    <source>
        <dbReference type="Proteomes" id="UP001286313"/>
    </source>
</evidence>
<reference evidence="2" key="1">
    <citation type="submission" date="2023-10" db="EMBL/GenBank/DDBJ databases">
        <title>Genome assemblies of two species of porcelain crab, Petrolisthes cinctipes and Petrolisthes manimaculis (Anomura: Porcellanidae).</title>
        <authorList>
            <person name="Angst P."/>
        </authorList>
    </citation>
    <scope>NUCLEOTIDE SEQUENCE</scope>
    <source>
        <strain evidence="2">PB745_01</strain>
        <tissue evidence="2">Gill</tissue>
    </source>
</reference>
<proteinExistence type="predicted"/>